<keyword evidence="4 7" id="KW-0812">Transmembrane</keyword>
<dbReference type="PANTHER" id="PTHR34584:SF1">
    <property type="entry name" value="NA(+)_H(+) ANTIPORTER SUBUNIT E1"/>
    <property type="match status" value="1"/>
</dbReference>
<proteinExistence type="inferred from homology"/>
<keyword evidence="5 7" id="KW-1133">Transmembrane helix</keyword>
<keyword evidence="3" id="KW-1003">Cell membrane</keyword>
<feature type="transmembrane region" description="Helical" evidence="7">
    <location>
        <begin position="12"/>
        <end position="30"/>
    </location>
</feature>
<evidence type="ECO:0000256" key="5">
    <source>
        <dbReference type="ARBA" id="ARBA00022989"/>
    </source>
</evidence>
<organism evidence="8">
    <name type="scientific">candidate division WOR-3 bacterium</name>
    <dbReference type="NCBI Taxonomy" id="2052148"/>
    <lineage>
        <taxon>Bacteria</taxon>
        <taxon>Bacteria division WOR-3</taxon>
    </lineage>
</organism>
<comment type="caution">
    <text evidence="8">The sequence shown here is derived from an EMBL/GenBank/DDBJ whole genome shotgun (WGS) entry which is preliminary data.</text>
</comment>
<evidence type="ECO:0000313" key="8">
    <source>
        <dbReference type="EMBL" id="HDI83454.1"/>
    </source>
</evidence>
<dbReference type="PANTHER" id="PTHR34584">
    <property type="entry name" value="NA(+)/H(+) ANTIPORTER SUBUNIT E1"/>
    <property type="match status" value="1"/>
</dbReference>
<comment type="similarity">
    <text evidence="2">Belongs to the CPA3 antiporters (TC 2.A.63) subunit E family.</text>
</comment>
<evidence type="ECO:0000256" key="6">
    <source>
        <dbReference type="ARBA" id="ARBA00023136"/>
    </source>
</evidence>
<dbReference type="InterPro" id="IPR002758">
    <property type="entry name" value="Cation_antiport_E"/>
</dbReference>
<accession>A0A7C0ZDH2</accession>
<name>A0A7C0ZDH2_UNCW3</name>
<reference evidence="8" key="1">
    <citation type="journal article" date="2020" name="mSystems">
        <title>Genome- and Community-Level Interaction Insights into Carbon Utilization and Element Cycling Functions of Hydrothermarchaeota in Hydrothermal Sediment.</title>
        <authorList>
            <person name="Zhou Z."/>
            <person name="Liu Y."/>
            <person name="Xu W."/>
            <person name="Pan J."/>
            <person name="Luo Z.H."/>
            <person name="Li M."/>
        </authorList>
    </citation>
    <scope>NUCLEOTIDE SEQUENCE [LARGE SCALE GENOMIC DNA]</scope>
    <source>
        <strain evidence="8">HyVt-102</strain>
    </source>
</reference>
<feature type="transmembrane region" description="Helical" evidence="7">
    <location>
        <begin position="42"/>
        <end position="61"/>
    </location>
</feature>
<evidence type="ECO:0000256" key="7">
    <source>
        <dbReference type="SAM" id="Phobius"/>
    </source>
</evidence>
<dbReference type="AlphaFoldDB" id="A0A7C0ZDH2"/>
<comment type="subcellular location">
    <subcellularLocation>
        <location evidence="1">Cell membrane</location>
        <topology evidence="1">Multi-pass membrane protein</topology>
    </subcellularLocation>
</comment>
<dbReference type="PIRSF" id="PIRSF019239">
    <property type="entry name" value="MrpE"/>
    <property type="match status" value="1"/>
</dbReference>
<dbReference type="Pfam" id="PF01899">
    <property type="entry name" value="MNHE"/>
    <property type="match status" value="1"/>
</dbReference>
<evidence type="ECO:0000256" key="2">
    <source>
        <dbReference type="ARBA" id="ARBA00006228"/>
    </source>
</evidence>
<sequence length="146" mass="16846">MWTGTLRLDELLTGVFLSMVVSAFTFKFFPGAGLHLITPKRIGYLLVYIPVFLWEMVKANIDVARRVLMPSLPIRPGIVKVKTNLKTEIGKLLLSNSITLTPGTFTVDVKGNHLYIHWIEVESMEEKEATKLIPWRFERWLKEFIQ</sequence>
<dbReference type="Proteomes" id="UP000885847">
    <property type="component" value="Unassembled WGS sequence"/>
</dbReference>
<evidence type="ECO:0000256" key="1">
    <source>
        <dbReference type="ARBA" id="ARBA00004651"/>
    </source>
</evidence>
<dbReference type="EMBL" id="DQWE01000315">
    <property type="protein sequence ID" value="HDI83454.1"/>
    <property type="molecule type" value="Genomic_DNA"/>
</dbReference>
<dbReference type="GO" id="GO:0005886">
    <property type="term" value="C:plasma membrane"/>
    <property type="evidence" value="ECO:0007669"/>
    <property type="project" value="UniProtKB-SubCell"/>
</dbReference>
<gene>
    <name evidence="8" type="ORF">ENF18_06665</name>
</gene>
<dbReference type="GO" id="GO:0008324">
    <property type="term" value="F:monoatomic cation transmembrane transporter activity"/>
    <property type="evidence" value="ECO:0007669"/>
    <property type="project" value="InterPro"/>
</dbReference>
<protein>
    <submittedName>
        <fullName evidence="8">Na+/H+ antiporter subunit E</fullName>
    </submittedName>
</protein>
<evidence type="ECO:0000256" key="3">
    <source>
        <dbReference type="ARBA" id="ARBA00022475"/>
    </source>
</evidence>
<evidence type="ECO:0000256" key="4">
    <source>
        <dbReference type="ARBA" id="ARBA00022692"/>
    </source>
</evidence>
<keyword evidence="6 7" id="KW-0472">Membrane</keyword>